<accession>A0A3D9KZ66</accession>
<dbReference type="InterPro" id="IPR003018">
    <property type="entry name" value="GAF"/>
</dbReference>
<dbReference type="InterPro" id="IPR052162">
    <property type="entry name" value="Sensor_kinase/Photoreceptor"/>
</dbReference>
<dbReference type="RefSeq" id="WP_115869221.1">
    <property type="nucleotide sequence ID" value="NZ_QREG01000017.1"/>
</dbReference>
<dbReference type="InterPro" id="IPR003594">
    <property type="entry name" value="HATPase_dom"/>
</dbReference>
<dbReference type="SMART" id="SM00065">
    <property type="entry name" value="GAF"/>
    <property type="match status" value="1"/>
</dbReference>
<evidence type="ECO:0000256" key="3">
    <source>
        <dbReference type="ARBA" id="ARBA00022553"/>
    </source>
</evidence>
<dbReference type="InterPro" id="IPR005467">
    <property type="entry name" value="His_kinase_dom"/>
</dbReference>
<keyword evidence="5" id="KW-0418">Kinase</keyword>
<dbReference type="GO" id="GO:0000155">
    <property type="term" value="F:phosphorelay sensor kinase activity"/>
    <property type="evidence" value="ECO:0007669"/>
    <property type="project" value="InterPro"/>
</dbReference>
<dbReference type="AlphaFoldDB" id="A0A3D9KZ66"/>
<evidence type="ECO:0000256" key="4">
    <source>
        <dbReference type="ARBA" id="ARBA00022679"/>
    </source>
</evidence>
<dbReference type="FunFam" id="3.30.565.10:FF:000006">
    <property type="entry name" value="Sensor histidine kinase WalK"/>
    <property type="match status" value="1"/>
</dbReference>
<feature type="domain" description="Histidine kinase" evidence="6">
    <location>
        <begin position="199"/>
        <end position="410"/>
    </location>
</feature>
<dbReference type="Proteomes" id="UP000256779">
    <property type="component" value="Unassembled WGS sequence"/>
</dbReference>
<keyword evidence="3" id="KW-0597">Phosphoprotein</keyword>
<dbReference type="SUPFAM" id="SSF55781">
    <property type="entry name" value="GAF domain-like"/>
    <property type="match status" value="1"/>
</dbReference>
<dbReference type="SUPFAM" id="SSF47384">
    <property type="entry name" value="Homodimeric domain of signal transducing histidine kinase"/>
    <property type="match status" value="1"/>
</dbReference>
<dbReference type="EMBL" id="QREG01000017">
    <property type="protein sequence ID" value="RED95582.1"/>
    <property type="molecule type" value="Genomic_DNA"/>
</dbReference>
<dbReference type="Pfam" id="PF02518">
    <property type="entry name" value="HATPase_c"/>
    <property type="match status" value="1"/>
</dbReference>
<comment type="caution">
    <text evidence="7">The sequence shown here is derived from an EMBL/GenBank/DDBJ whole genome shotgun (WGS) entry which is preliminary data.</text>
</comment>
<evidence type="ECO:0000256" key="1">
    <source>
        <dbReference type="ARBA" id="ARBA00000085"/>
    </source>
</evidence>
<evidence type="ECO:0000313" key="7">
    <source>
        <dbReference type="EMBL" id="RED95582.1"/>
    </source>
</evidence>
<proteinExistence type="predicted"/>
<dbReference type="CDD" id="cd00075">
    <property type="entry name" value="HATPase"/>
    <property type="match status" value="1"/>
</dbReference>
<dbReference type="EC" id="2.7.13.3" evidence="2"/>
<reference evidence="7 8" key="1">
    <citation type="submission" date="2018-07" db="EMBL/GenBank/DDBJ databases">
        <title>Genomic Encyclopedia of Type Strains, Phase IV (KMG-IV): sequencing the most valuable type-strain genomes for metagenomic binning, comparative biology and taxonomic classification.</title>
        <authorList>
            <person name="Goeker M."/>
        </authorList>
    </citation>
    <scope>NUCLEOTIDE SEQUENCE [LARGE SCALE GENOMIC DNA]</scope>
    <source>
        <strain evidence="7 8">DSM 4134</strain>
    </source>
</reference>
<gene>
    <name evidence="7" type="ORF">C7460_11731</name>
</gene>
<dbReference type="SMART" id="SM00387">
    <property type="entry name" value="HATPase_c"/>
    <property type="match status" value="1"/>
</dbReference>
<evidence type="ECO:0000256" key="5">
    <source>
        <dbReference type="ARBA" id="ARBA00022777"/>
    </source>
</evidence>
<dbReference type="InterPro" id="IPR029016">
    <property type="entry name" value="GAF-like_dom_sf"/>
</dbReference>
<dbReference type="PANTHER" id="PTHR43304">
    <property type="entry name" value="PHYTOCHROME-LIKE PROTEIN CPH1"/>
    <property type="match status" value="1"/>
</dbReference>
<dbReference type="Gene3D" id="1.10.287.130">
    <property type="match status" value="1"/>
</dbReference>
<evidence type="ECO:0000259" key="6">
    <source>
        <dbReference type="PROSITE" id="PS50109"/>
    </source>
</evidence>
<dbReference type="SUPFAM" id="SSF55874">
    <property type="entry name" value="ATPase domain of HSP90 chaperone/DNA topoisomerase II/histidine kinase"/>
    <property type="match status" value="1"/>
</dbReference>
<dbReference type="PANTHER" id="PTHR43304:SF1">
    <property type="entry name" value="PAC DOMAIN-CONTAINING PROTEIN"/>
    <property type="match status" value="1"/>
</dbReference>
<dbReference type="Pfam" id="PF00512">
    <property type="entry name" value="HisKA"/>
    <property type="match status" value="1"/>
</dbReference>
<dbReference type="InterPro" id="IPR003661">
    <property type="entry name" value="HisK_dim/P_dom"/>
</dbReference>
<sequence>MFDLVKNHASQYVLLTQISTKILEVNSLEELRKIIPSSIKYLLDFDRFVMIVKVPDEDKYEMYPLFDHRTIVQGTDKLLAPKELTELNGPALHCLTCKAPFVYNDDQFTKEEVTDPLLENKLFNSYLYCPLKYKNTFPGVLAFAHRKPDMYEHTDVELATILASWLGISVNRWQVQQQKEQLNLQLKETNQALVTFSHAASHDLKSPINSVMSLLNLVENNLVSGAEREETMKHMRSTLNRMALLIDKLLQYALSGRSDEFSNVNLNTLMQEIKSDLHDSITTSNAEINYEDLPVIKGVEIELRVMFQNLISNAIKYQPTGNTPVINIRHKNMAEHHILLVSDNGIGIPEKHLKAIFTEFTRVKTNNQYDGAGIGLASCLRIAKGHGGSIRAESEPGKGTTMIITLAKDPAPPDSIL</sequence>
<keyword evidence="4" id="KW-0808">Transferase</keyword>
<dbReference type="InterPro" id="IPR036097">
    <property type="entry name" value="HisK_dim/P_sf"/>
</dbReference>
<name>A0A3D9KZ66_MARFU</name>
<dbReference type="InterPro" id="IPR004358">
    <property type="entry name" value="Sig_transdc_His_kin-like_C"/>
</dbReference>
<dbReference type="OrthoDB" id="9766459at2"/>
<dbReference type="InterPro" id="IPR036890">
    <property type="entry name" value="HATPase_C_sf"/>
</dbReference>
<protein>
    <recommendedName>
        <fullName evidence="2">histidine kinase</fullName>
        <ecNumber evidence="2">2.7.13.3</ecNumber>
    </recommendedName>
</protein>
<evidence type="ECO:0000256" key="2">
    <source>
        <dbReference type="ARBA" id="ARBA00012438"/>
    </source>
</evidence>
<dbReference type="PRINTS" id="PR00344">
    <property type="entry name" value="BCTRLSENSOR"/>
</dbReference>
<dbReference type="Gene3D" id="3.30.565.10">
    <property type="entry name" value="Histidine kinase-like ATPase, C-terminal domain"/>
    <property type="match status" value="1"/>
</dbReference>
<dbReference type="PROSITE" id="PS50109">
    <property type="entry name" value="HIS_KIN"/>
    <property type="match status" value="1"/>
</dbReference>
<dbReference type="Gene3D" id="3.30.450.40">
    <property type="match status" value="1"/>
</dbReference>
<dbReference type="CDD" id="cd00082">
    <property type="entry name" value="HisKA"/>
    <property type="match status" value="1"/>
</dbReference>
<dbReference type="Pfam" id="PF01590">
    <property type="entry name" value="GAF"/>
    <property type="match status" value="1"/>
</dbReference>
<organism evidence="7 8">
    <name type="scientific">Marinoscillum furvescens DSM 4134</name>
    <dbReference type="NCBI Taxonomy" id="1122208"/>
    <lineage>
        <taxon>Bacteria</taxon>
        <taxon>Pseudomonadati</taxon>
        <taxon>Bacteroidota</taxon>
        <taxon>Cytophagia</taxon>
        <taxon>Cytophagales</taxon>
        <taxon>Reichenbachiellaceae</taxon>
        <taxon>Marinoscillum</taxon>
    </lineage>
</organism>
<dbReference type="SMART" id="SM00388">
    <property type="entry name" value="HisKA"/>
    <property type="match status" value="1"/>
</dbReference>
<comment type="catalytic activity">
    <reaction evidence="1">
        <text>ATP + protein L-histidine = ADP + protein N-phospho-L-histidine.</text>
        <dbReference type="EC" id="2.7.13.3"/>
    </reaction>
</comment>
<keyword evidence="8" id="KW-1185">Reference proteome</keyword>
<evidence type="ECO:0000313" key="8">
    <source>
        <dbReference type="Proteomes" id="UP000256779"/>
    </source>
</evidence>